<evidence type="ECO:0000313" key="3">
    <source>
        <dbReference type="WBParaSite" id="SBAD_0000821001-mRNA-1"/>
    </source>
</evidence>
<accession>A0A183IWB9</accession>
<dbReference type="AlphaFoldDB" id="A0A183IWB9"/>
<sequence length="78" mass="8532">MVSTALLPYFGTNFKLSLATTLNHAMWYHSFNVPVDDWVLYEVEGVAAVTVPDGISRPAASGTVNNRNGRTSLYCLLP</sequence>
<gene>
    <name evidence="1" type="ORF">SBAD_LOCUS7916</name>
</gene>
<dbReference type="Gene3D" id="2.40.160.210">
    <property type="entry name" value="Acyl-CoA thioesterase, double hotdog domain"/>
    <property type="match status" value="1"/>
</dbReference>
<reference evidence="3" key="1">
    <citation type="submission" date="2016-06" db="UniProtKB">
        <authorList>
            <consortium name="WormBaseParasite"/>
        </authorList>
    </citation>
    <scope>IDENTIFICATION</scope>
</reference>
<dbReference type="EMBL" id="UZAM01011072">
    <property type="protein sequence ID" value="VDP14706.1"/>
    <property type="molecule type" value="Genomic_DNA"/>
</dbReference>
<proteinExistence type="predicted"/>
<reference evidence="1 2" key="2">
    <citation type="submission" date="2018-11" db="EMBL/GenBank/DDBJ databases">
        <authorList>
            <consortium name="Pathogen Informatics"/>
        </authorList>
    </citation>
    <scope>NUCLEOTIDE SEQUENCE [LARGE SCALE GENOMIC DNA]</scope>
</reference>
<organism evidence="3">
    <name type="scientific">Soboliphyme baturini</name>
    <dbReference type="NCBI Taxonomy" id="241478"/>
    <lineage>
        <taxon>Eukaryota</taxon>
        <taxon>Metazoa</taxon>
        <taxon>Ecdysozoa</taxon>
        <taxon>Nematoda</taxon>
        <taxon>Enoplea</taxon>
        <taxon>Dorylaimia</taxon>
        <taxon>Dioctophymatida</taxon>
        <taxon>Dioctophymatoidea</taxon>
        <taxon>Soboliphymatidae</taxon>
        <taxon>Soboliphyme</taxon>
    </lineage>
</organism>
<dbReference type="SUPFAM" id="SSF54637">
    <property type="entry name" value="Thioesterase/thiol ester dehydrase-isomerase"/>
    <property type="match status" value="1"/>
</dbReference>
<dbReference type="WBParaSite" id="SBAD_0000821001-mRNA-1">
    <property type="protein sequence ID" value="SBAD_0000821001-mRNA-1"/>
    <property type="gene ID" value="SBAD_0000821001"/>
</dbReference>
<dbReference type="Proteomes" id="UP000270296">
    <property type="component" value="Unassembled WGS sequence"/>
</dbReference>
<evidence type="ECO:0000313" key="2">
    <source>
        <dbReference type="Proteomes" id="UP000270296"/>
    </source>
</evidence>
<protein>
    <submittedName>
        <fullName evidence="3">Plastocyanin-like domain-containing protein</fullName>
    </submittedName>
</protein>
<evidence type="ECO:0000313" key="1">
    <source>
        <dbReference type="EMBL" id="VDP14706.1"/>
    </source>
</evidence>
<keyword evidence="2" id="KW-1185">Reference proteome</keyword>
<dbReference type="InterPro" id="IPR029069">
    <property type="entry name" value="HotDog_dom_sf"/>
</dbReference>
<name>A0A183IWB9_9BILA</name>
<dbReference type="InterPro" id="IPR042171">
    <property type="entry name" value="Acyl-CoA_hotdog"/>
</dbReference>